<organism evidence="1">
    <name type="scientific">Lepeophtheirus salmonis</name>
    <name type="common">Salmon louse</name>
    <name type="synonym">Caligus salmonis</name>
    <dbReference type="NCBI Taxonomy" id="72036"/>
    <lineage>
        <taxon>Eukaryota</taxon>
        <taxon>Metazoa</taxon>
        <taxon>Ecdysozoa</taxon>
        <taxon>Arthropoda</taxon>
        <taxon>Crustacea</taxon>
        <taxon>Multicrustacea</taxon>
        <taxon>Hexanauplia</taxon>
        <taxon>Copepoda</taxon>
        <taxon>Siphonostomatoida</taxon>
        <taxon>Caligidae</taxon>
        <taxon>Lepeophtheirus</taxon>
    </lineage>
</organism>
<protein>
    <submittedName>
        <fullName evidence="1">Uncharacterized protein</fullName>
    </submittedName>
</protein>
<dbReference type="AlphaFoldDB" id="A0A0K2V0J7"/>
<name>A0A0K2V0J7_LEPSM</name>
<dbReference type="EMBL" id="HACA01026140">
    <property type="protein sequence ID" value="CDW43501.1"/>
    <property type="molecule type" value="Transcribed_RNA"/>
</dbReference>
<sequence length="29" mass="3460">MFNNHIINLYVVVRVKGSCLDNLEVRYYS</sequence>
<proteinExistence type="predicted"/>
<reference evidence="1" key="1">
    <citation type="submission" date="2014-05" db="EMBL/GenBank/DDBJ databases">
        <authorList>
            <person name="Chronopoulou M."/>
        </authorList>
    </citation>
    <scope>NUCLEOTIDE SEQUENCE</scope>
    <source>
        <tissue evidence="1">Whole organism</tissue>
    </source>
</reference>
<accession>A0A0K2V0J7</accession>
<evidence type="ECO:0000313" key="1">
    <source>
        <dbReference type="EMBL" id="CDW43501.1"/>
    </source>
</evidence>